<organism evidence="2 3">
    <name type="scientific">Aspergillus wentii DTO 134E9</name>
    <dbReference type="NCBI Taxonomy" id="1073089"/>
    <lineage>
        <taxon>Eukaryota</taxon>
        <taxon>Fungi</taxon>
        <taxon>Dikarya</taxon>
        <taxon>Ascomycota</taxon>
        <taxon>Pezizomycotina</taxon>
        <taxon>Eurotiomycetes</taxon>
        <taxon>Eurotiomycetidae</taxon>
        <taxon>Eurotiales</taxon>
        <taxon>Aspergillaceae</taxon>
        <taxon>Aspergillus</taxon>
        <taxon>Aspergillus subgen. Cremei</taxon>
    </lineage>
</organism>
<name>A0A1L9RLZ8_ASPWE</name>
<dbReference type="OrthoDB" id="9983919at2759"/>
<dbReference type="EMBL" id="KV878212">
    <property type="protein sequence ID" value="OJJ35952.1"/>
    <property type="molecule type" value="Genomic_DNA"/>
</dbReference>
<evidence type="ECO:0000313" key="2">
    <source>
        <dbReference type="EMBL" id="OJJ35952.1"/>
    </source>
</evidence>
<dbReference type="PANTHER" id="PTHR35585:SF1">
    <property type="entry name" value="HHE DOMAIN PROTEIN (AFU_ORTHOLOGUE AFUA_4G00730)"/>
    <property type="match status" value="1"/>
</dbReference>
<sequence>MRLSSNLTFRYSASFLRRFSASTAPATLISDAVKYDHYKIEDAYHRILDSTTAEHRVKWQNQLTWEVACHSISEELVVYPALEKYLIVGKDIVDRDRAQHKLIRGHLYTFQSLNPNDRQFRGAVEELWSSLCQHFQAEEKDIAALEEKIQPVESESIAVSFNRTKKFTPTRSHPNAIYKPPFSNIAGLLAAPIDRLRDVFRSFP</sequence>
<protein>
    <recommendedName>
        <fullName evidence="1">Hemerythrin-like domain-containing protein</fullName>
    </recommendedName>
</protein>
<evidence type="ECO:0000313" key="3">
    <source>
        <dbReference type="Proteomes" id="UP000184383"/>
    </source>
</evidence>
<dbReference type="Proteomes" id="UP000184383">
    <property type="component" value="Unassembled WGS sequence"/>
</dbReference>
<evidence type="ECO:0000259" key="1">
    <source>
        <dbReference type="Pfam" id="PF01814"/>
    </source>
</evidence>
<feature type="domain" description="Hemerythrin-like" evidence="1">
    <location>
        <begin position="29"/>
        <end position="143"/>
    </location>
</feature>
<dbReference type="GeneID" id="63744108"/>
<dbReference type="Gene3D" id="1.20.120.520">
    <property type="entry name" value="nmb1532 protein domain like"/>
    <property type="match status" value="1"/>
</dbReference>
<dbReference type="PANTHER" id="PTHR35585">
    <property type="entry name" value="HHE DOMAIN PROTEIN (AFU_ORTHOLOGUE AFUA_4G00730)"/>
    <property type="match status" value="1"/>
</dbReference>
<dbReference type="VEuPathDB" id="FungiDB:ASPWEDRAFT_111675"/>
<reference evidence="3" key="1">
    <citation type="journal article" date="2017" name="Genome Biol.">
        <title>Comparative genomics reveals high biological diversity and specific adaptations in the industrially and medically important fungal genus Aspergillus.</title>
        <authorList>
            <person name="de Vries R.P."/>
            <person name="Riley R."/>
            <person name="Wiebenga A."/>
            <person name="Aguilar-Osorio G."/>
            <person name="Amillis S."/>
            <person name="Uchima C.A."/>
            <person name="Anderluh G."/>
            <person name="Asadollahi M."/>
            <person name="Askin M."/>
            <person name="Barry K."/>
            <person name="Battaglia E."/>
            <person name="Bayram O."/>
            <person name="Benocci T."/>
            <person name="Braus-Stromeyer S.A."/>
            <person name="Caldana C."/>
            <person name="Canovas D."/>
            <person name="Cerqueira G.C."/>
            <person name="Chen F."/>
            <person name="Chen W."/>
            <person name="Choi C."/>
            <person name="Clum A."/>
            <person name="Dos Santos R.A."/>
            <person name="Damasio A.R."/>
            <person name="Diallinas G."/>
            <person name="Emri T."/>
            <person name="Fekete E."/>
            <person name="Flipphi M."/>
            <person name="Freyberg S."/>
            <person name="Gallo A."/>
            <person name="Gournas C."/>
            <person name="Habgood R."/>
            <person name="Hainaut M."/>
            <person name="Harispe M.L."/>
            <person name="Henrissat B."/>
            <person name="Hilden K.S."/>
            <person name="Hope R."/>
            <person name="Hossain A."/>
            <person name="Karabika E."/>
            <person name="Karaffa L."/>
            <person name="Karanyi Z."/>
            <person name="Krasevec N."/>
            <person name="Kuo A."/>
            <person name="Kusch H."/>
            <person name="LaButti K."/>
            <person name="Lagendijk E.L."/>
            <person name="Lapidus A."/>
            <person name="Levasseur A."/>
            <person name="Lindquist E."/>
            <person name="Lipzen A."/>
            <person name="Logrieco A.F."/>
            <person name="MacCabe A."/>
            <person name="Maekelae M.R."/>
            <person name="Malavazi I."/>
            <person name="Melin P."/>
            <person name="Meyer V."/>
            <person name="Mielnichuk N."/>
            <person name="Miskei M."/>
            <person name="Molnar A.P."/>
            <person name="Mule G."/>
            <person name="Ngan C.Y."/>
            <person name="Orejas M."/>
            <person name="Orosz E."/>
            <person name="Ouedraogo J.P."/>
            <person name="Overkamp K.M."/>
            <person name="Park H.-S."/>
            <person name="Perrone G."/>
            <person name="Piumi F."/>
            <person name="Punt P.J."/>
            <person name="Ram A.F."/>
            <person name="Ramon A."/>
            <person name="Rauscher S."/>
            <person name="Record E."/>
            <person name="Riano-Pachon D.M."/>
            <person name="Robert V."/>
            <person name="Roehrig J."/>
            <person name="Ruller R."/>
            <person name="Salamov A."/>
            <person name="Salih N.S."/>
            <person name="Samson R.A."/>
            <person name="Sandor E."/>
            <person name="Sanguinetti M."/>
            <person name="Schuetze T."/>
            <person name="Sepcic K."/>
            <person name="Shelest E."/>
            <person name="Sherlock G."/>
            <person name="Sophianopoulou V."/>
            <person name="Squina F.M."/>
            <person name="Sun H."/>
            <person name="Susca A."/>
            <person name="Todd R.B."/>
            <person name="Tsang A."/>
            <person name="Unkles S.E."/>
            <person name="van de Wiele N."/>
            <person name="van Rossen-Uffink D."/>
            <person name="Oliveira J.V."/>
            <person name="Vesth T.C."/>
            <person name="Visser J."/>
            <person name="Yu J.-H."/>
            <person name="Zhou M."/>
            <person name="Andersen M.R."/>
            <person name="Archer D.B."/>
            <person name="Baker S.E."/>
            <person name="Benoit I."/>
            <person name="Brakhage A.A."/>
            <person name="Braus G.H."/>
            <person name="Fischer R."/>
            <person name="Frisvad J.C."/>
            <person name="Goldman G.H."/>
            <person name="Houbraken J."/>
            <person name="Oakley B."/>
            <person name="Pocsi I."/>
            <person name="Scazzocchio C."/>
            <person name="Seiboth B."/>
            <person name="vanKuyk P.A."/>
            <person name="Wortman J."/>
            <person name="Dyer P.S."/>
            <person name="Grigoriev I.V."/>
        </authorList>
    </citation>
    <scope>NUCLEOTIDE SEQUENCE [LARGE SCALE GENOMIC DNA]</scope>
    <source>
        <strain evidence="3">DTO 134E9</strain>
    </source>
</reference>
<dbReference type="AlphaFoldDB" id="A0A1L9RLZ8"/>
<dbReference type="Pfam" id="PF01814">
    <property type="entry name" value="Hemerythrin"/>
    <property type="match status" value="1"/>
</dbReference>
<accession>A0A1L9RLZ8</accession>
<gene>
    <name evidence="2" type="ORF">ASPWEDRAFT_111675</name>
</gene>
<keyword evidence="3" id="KW-1185">Reference proteome</keyword>
<dbReference type="RefSeq" id="XP_040689628.1">
    <property type="nucleotide sequence ID" value="XM_040828260.1"/>
</dbReference>
<dbReference type="STRING" id="1073089.A0A1L9RLZ8"/>
<proteinExistence type="predicted"/>
<dbReference type="InterPro" id="IPR012312">
    <property type="entry name" value="Hemerythrin-like"/>
</dbReference>